<dbReference type="RefSeq" id="WP_118923355.1">
    <property type="nucleotide sequence ID" value="NZ_QXGH01000010.1"/>
</dbReference>
<proteinExistence type="predicted"/>
<dbReference type="GO" id="GO:0006086">
    <property type="term" value="P:pyruvate decarboxylation to acetyl-CoA"/>
    <property type="evidence" value="ECO:0007669"/>
    <property type="project" value="TreeGrafter"/>
</dbReference>
<dbReference type="GO" id="GO:0004739">
    <property type="term" value="F:pyruvate dehydrogenase (acetyl-transferring) activity"/>
    <property type="evidence" value="ECO:0007669"/>
    <property type="project" value="TreeGrafter"/>
</dbReference>
<comment type="caution">
    <text evidence="6">The sequence shown here is derived from an EMBL/GenBank/DDBJ whole genome shotgun (WGS) entry which is preliminary data.</text>
</comment>
<accession>A0A417Y6S2</accession>
<evidence type="ECO:0000256" key="4">
    <source>
        <dbReference type="SAM" id="MobiDB-lite"/>
    </source>
</evidence>
<gene>
    <name evidence="6" type="ORF">D0Z08_05300</name>
</gene>
<dbReference type="SUPFAM" id="SSF52518">
    <property type="entry name" value="Thiamin diphosphate-binding fold (THDP-binding)"/>
    <property type="match status" value="1"/>
</dbReference>
<dbReference type="Proteomes" id="UP000283644">
    <property type="component" value="Unassembled WGS sequence"/>
</dbReference>
<evidence type="ECO:0000313" key="7">
    <source>
        <dbReference type="Proteomes" id="UP000283644"/>
    </source>
</evidence>
<evidence type="ECO:0000256" key="1">
    <source>
        <dbReference type="ARBA" id="ARBA00001964"/>
    </source>
</evidence>
<dbReference type="Pfam" id="PF00676">
    <property type="entry name" value="E1_dh"/>
    <property type="match status" value="1"/>
</dbReference>
<evidence type="ECO:0000259" key="5">
    <source>
        <dbReference type="Pfam" id="PF00676"/>
    </source>
</evidence>
<keyword evidence="3" id="KW-0786">Thiamine pyrophosphate</keyword>
<dbReference type="PANTHER" id="PTHR11516">
    <property type="entry name" value="PYRUVATE DEHYDROGENASE E1 COMPONENT, ALPHA SUBUNIT BACTERIAL AND ORGANELLAR"/>
    <property type="match status" value="1"/>
</dbReference>
<organism evidence="6 7">
    <name type="scientific">Nocardioides immobilis</name>
    <dbReference type="NCBI Taxonomy" id="2049295"/>
    <lineage>
        <taxon>Bacteria</taxon>
        <taxon>Bacillati</taxon>
        <taxon>Actinomycetota</taxon>
        <taxon>Actinomycetes</taxon>
        <taxon>Propionibacteriales</taxon>
        <taxon>Nocardioidaceae</taxon>
        <taxon>Nocardioides</taxon>
    </lineage>
</organism>
<dbReference type="AlphaFoldDB" id="A0A417Y6S2"/>
<feature type="region of interest" description="Disordered" evidence="4">
    <location>
        <begin position="309"/>
        <end position="331"/>
    </location>
</feature>
<protein>
    <submittedName>
        <fullName evidence="6">Thiamine pyrophosphate-dependent dehydrogenase E1 component subunit alpha</fullName>
    </submittedName>
</protein>
<comment type="cofactor">
    <cofactor evidence="1">
        <name>thiamine diphosphate</name>
        <dbReference type="ChEBI" id="CHEBI:58937"/>
    </cofactor>
</comment>
<evidence type="ECO:0000313" key="6">
    <source>
        <dbReference type="EMBL" id="RHW28383.1"/>
    </source>
</evidence>
<name>A0A417Y6S2_9ACTN</name>
<evidence type="ECO:0000256" key="3">
    <source>
        <dbReference type="ARBA" id="ARBA00023052"/>
    </source>
</evidence>
<reference evidence="6 7" key="1">
    <citation type="submission" date="2018-09" db="EMBL/GenBank/DDBJ databases">
        <title>Genome sequencing of Nocardioides immobilis CCTCC AB 2017083 for comparison to Nocardioides silvaticus.</title>
        <authorList>
            <person name="Li C."/>
            <person name="Wang G."/>
        </authorList>
    </citation>
    <scope>NUCLEOTIDE SEQUENCE [LARGE SCALE GENOMIC DNA]</scope>
    <source>
        <strain evidence="6 7">CCTCC AB 2017083</strain>
    </source>
</reference>
<evidence type="ECO:0000256" key="2">
    <source>
        <dbReference type="ARBA" id="ARBA00023002"/>
    </source>
</evidence>
<dbReference type="GO" id="GO:0000287">
    <property type="term" value="F:magnesium ion binding"/>
    <property type="evidence" value="ECO:0007669"/>
    <property type="project" value="UniProtKB-ARBA"/>
</dbReference>
<dbReference type="InterPro" id="IPR050642">
    <property type="entry name" value="PDH_E1_Alpha_Subunit"/>
</dbReference>
<dbReference type="Gene3D" id="3.40.50.970">
    <property type="match status" value="1"/>
</dbReference>
<dbReference type="InterPro" id="IPR029061">
    <property type="entry name" value="THDP-binding"/>
</dbReference>
<dbReference type="OrthoDB" id="9766715at2"/>
<dbReference type="InterPro" id="IPR001017">
    <property type="entry name" value="DH_E1"/>
</dbReference>
<dbReference type="CDD" id="cd02000">
    <property type="entry name" value="TPP_E1_PDC_ADC_BCADC"/>
    <property type="match status" value="1"/>
</dbReference>
<sequence length="331" mass="35109">MTIVHDPETGIDRNTAIDLYRSMRTIRQFETTAGDLFAAGKLPGFIHLSIGQEAVAAGVCAPLEDSDYITTTHRGHGHCLAKGGRMREMMGELFGREGGYALGRSGSMHIADNSVGILGANAIVGGGIPMAVGGALAAKLTGDGQVSVSFFGDGAAAEGVLHECLNIAALWKLPIVFVCEHNGYAEMTPVSVHLANPDVAALAAVYGIPAVKVNGNDVAAVLAASHKAVARARAGEGPSFIEARTNRWRGHFEGDPQKYRHRDELNVMSQQDPLKMWHATLTSEHGLTRDDLDLIDAEIRDRVLTSAAEAEAMAPSDPAGLTRHVYPEAAR</sequence>
<feature type="domain" description="Dehydrogenase E1 component" evidence="5">
    <location>
        <begin position="22"/>
        <end position="314"/>
    </location>
</feature>
<dbReference type="PANTHER" id="PTHR11516:SF60">
    <property type="entry name" value="PYRUVATE DEHYDROGENASE E1 COMPONENT SUBUNIT ALPHA"/>
    <property type="match status" value="1"/>
</dbReference>
<keyword evidence="7" id="KW-1185">Reference proteome</keyword>
<dbReference type="EMBL" id="QXGH01000010">
    <property type="protein sequence ID" value="RHW28383.1"/>
    <property type="molecule type" value="Genomic_DNA"/>
</dbReference>
<keyword evidence="2" id="KW-0560">Oxidoreductase</keyword>